<proteinExistence type="predicted"/>
<reference evidence="3" key="1">
    <citation type="journal article" date="2019" name="Int. J. Syst. Evol. Microbiol.">
        <title>The Global Catalogue of Microorganisms (GCM) 10K type strain sequencing project: providing services to taxonomists for standard genome sequencing and annotation.</title>
        <authorList>
            <consortium name="The Broad Institute Genomics Platform"/>
            <consortium name="The Broad Institute Genome Sequencing Center for Infectious Disease"/>
            <person name="Wu L."/>
            <person name="Ma J."/>
        </authorList>
    </citation>
    <scope>NUCLEOTIDE SEQUENCE [LARGE SCALE GENOMIC DNA]</scope>
    <source>
        <strain evidence="3">CGMCC 4.1782</strain>
    </source>
</reference>
<protein>
    <submittedName>
        <fullName evidence="2">NADPH-dependent FMN reductase</fullName>
        <ecNumber evidence="2">1.-.-.-</ecNumber>
    </submittedName>
</protein>
<comment type="caution">
    <text evidence="2">The sequence shown here is derived from an EMBL/GenBank/DDBJ whole genome shotgun (WGS) entry which is preliminary data.</text>
</comment>
<dbReference type="SUPFAM" id="SSF52218">
    <property type="entry name" value="Flavoproteins"/>
    <property type="match status" value="1"/>
</dbReference>
<feature type="domain" description="NADPH-dependent FMN reductase-like" evidence="1">
    <location>
        <begin position="3"/>
        <end position="146"/>
    </location>
</feature>
<evidence type="ECO:0000259" key="1">
    <source>
        <dbReference type="Pfam" id="PF03358"/>
    </source>
</evidence>
<keyword evidence="2" id="KW-0560">Oxidoreductase</keyword>
<dbReference type="PANTHER" id="PTHR30543">
    <property type="entry name" value="CHROMATE REDUCTASE"/>
    <property type="match status" value="1"/>
</dbReference>
<dbReference type="InterPro" id="IPR050712">
    <property type="entry name" value="NAD(P)H-dep_reductase"/>
</dbReference>
<evidence type="ECO:0000313" key="3">
    <source>
        <dbReference type="Proteomes" id="UP001597374"/>
    </source>
</evidence>
<dbReference type="EMBL" id="JBHUIM010000001">
    <property type="protein sequence ID" value="MFD2245344.1"/>
    <property type="molecule type" value="Genomic_DNA"/>
</dbReference>
<dbReference type="GO" id="GO:0016491">
    <property type="term" value="F:oxidoreductase activity"/>
    <property type="evidence" value="ECO:0007669"/>
    <property type="project" value="UniProtKB-KW"/>
</dbReference>
<dbReference type="InterPro" id="IPR005025">
    <property type="entry name" value="FMN_Rdtase-like_dom"/>
</dbReference>
<keyword evidence="3" id="KW-1185">Reference proteome</keyword>
<accession>A0ABW5CTU7</accession>
<gene>
    <name evidence="2" type="ORF">ACFSKP_03705</name>
</gene>
<dbReference type="EC" id="1.-.-.-" evidence="2"/>
<name>A0ABW5CTU7_9BACT</name>
<dbReference type="Pfam" id="PF03358">
    <property type="entry name" value="FMN_red"/>
    <property type="match status" value="1"/>
</dbReference>
<sequence>MPHIAIISSSVRTGRNTHRVALFFEKYITAHNLATVEILDLKAYNFPVFEERLKYQEDPSEQVLEFAEKIRNADGVIIATPEYNGGYPASIKNVVDLLYDEWYRKPIGLVTVSNGPFGGTQVMRALQFTLWKIRAWVVPAMFPVPKVQEAYDEEGNPTNKEASYKHAHRFMHEMLWCIEAKQKMEADEKHEQQTK</sequence>
<dbReference type="PANTHER" id="PTHR30543:SF21">
    <property type="entry name" value="NAD(P)H-DEPENDENT FMN REDUCTASE LOT6"/>
    <property type="match status" value="1"/>
</dbReference>
<evidence type="ECO:0000313" key="2">
    <source>
        <dbReference type="EMBL" id="MFD2245344.1"/>
    </source>
</evidence>
<organism evidence="2 3">
    <name type="scientific">Pontibacter ruber</name>
    <dbReference type="NCBI Taxonomy" id="1343895"/>
    <lineage>
        <taxon>Bacteria</taxon>
        <taxon>Pseudomonadati</taxon>
        <taxon>Bacteroidota</taxon>
        <taxon>Cytophagia</taxon>
        <taxon>Cytophagales</taxon>
        <taxon>Hymenobacteraceae</taxon>
        <taxon>Pontibacter</taxon>
    </lineage>
</organism>
<dbReference type="InterPro" id="IPR029039">
    <property type="entry name" value="Flavoprotein-like_sf"/>
</dbReference>
<dbReference type="RefSeq" id="WP_250429200.1">
    <property type="nucleotide sequence ID" value="NZ_JALPRR010000002.1"/>
</dbReference>
<dbReference type="Gene3D" id="3.40.50.360">
    <property type="match status" value="1"/>
</dbReference>
<dbReference type="Proteomes" id="UP001597374">
    <property type="component" value="Unassembled WGS sequence"/>
</dbReference>